<organism evidence="1 2">
    <name type="scientific">Candidatus Fimihabitans intestinipullorum</name>
    <dbReference type="NCBI Taxonomy" id="2840820"/>
    <lineage>
        <taxon>Bacteria</taxon>
        <taxon>Bacillati</taxon>
        <taxon>Mycoplasmatota</taxon>
        <taxon>Mycoplasmatota incertae sedis</taxon>
        <taxon>Candidatus Fimihabitans</taxon>
    </lineage>
</organism>
<evidence type="ECO:0000313" key="1">
    <source>
        <dbReference type="EMBL" id="HIU22082.1"/>
    </source>
</evidence>
<evidence type="ECO:0000313" key="2">
    <source>
        <dbReference type="Proteomes" id="UP000824087"/>
    </source>
</evidence>
<gene>
    <name evidence="1" type="ORF">IAD49_00655</name>
</gene>
<reference evidence="1" key="1">
    <citation type="submission" date="2020-10" db="EMBL/GenBank/DDBJ databases">
        <authorList>
            <person name="Gilroy R."/>
        </authorList>
    </citation>
    <scope>NUCLEOTIDE SEQUENCE</scope>
    <source>
        <strain evidence="1">CHK197-8231</strain>
    </source>
</reference>
<accession>A0A9D1HTL7</accession>
<proteinExistence type="predicted"/>
<comment type="caution">
    <text evidence="1">The sequence shown here is derived from an EMBL/GenBank/DDBJ whole genome shotgun (WGS) entry which is preliminary data.</text>
</comment>
<reference evidence="1" key="2">
    <citation type="journal article" date="2021" name="PeerJ">
        <title>Extensive microbial diversity within the chicken gut microbiome revealed by metagenomics and culture.</title>
        <authorList>
            <person name="Gilroy R."/>
            <person name="Ravi A."/>
            <person name="Getino M."/>
            <person name="Pursley I."/>
            <person name="Horton D.L."/>
            <person name="Alikhan N.F."/>
            <person name="Baker D."/>
            <person name="Gharbi K."/>
            <person name="Hall N."/>
            <person name="Watson M."/>
            <person name="Adriaenssens E.M."/>
            <person name="Foster-Nyarko E."/>
            <person name="Jarju S."/>
            <person name="Secka A."/>
            <person name="Antonio M."/>
            <person name="Oren A."/>
            <person name="Chaudhuri R.R."/>
            <person name="La Ragione R."/>
            <person name="Hildebrand F."/>
            <person name="Pallen M.J."/>
        </authorList>
    </citation>
    <scope>NUCLEOTIDE SEQUENCE</scope>
    <source>
        <strain evidence="1">CHK197-8231</strain>
    </source>
</reference>
<dbReference type="AlphaFoldDB" id="A0A9D1HTL7"/>
<protein>
    <recommendedName>
        <fullName evidence="3">Spore coat protein YutH</fullName>
    </recommendedName>
</protein>
<sequence length="303" mass="36618">MKNAIRYYYNLYVENIHQADQQYRFQIGQDHYLFVVVDLSLEEVMEVYQLSTQLLQHGVLCHEIILNQQNQVVTIINQKPYVLLKMRFYKNDLVILNDCFYLTQYGIEANKSDLLKRNDWYQLWTLKIDYLEYQVSQFGKKFPIVRESFGYFIGLSENSITLFQQLSKKNAPLCVAHRRVYKNQTLSDFYNPLNFVIDFRIRDISEYFKMRFFEGIPILEEIESYLKRANLSEDELQLFFCRMMFPTYYFDLYEKIIAGEVPEKALLDIVDHVLEYEEFLRALYLVILKRTLLPEIEWIKKKM</sequence>
<dbReference type="EMBL" id="DVML01000007">
    <property type="protein sequence ID" value="HIU22082.1"/>
    <property type="molecule type" value="Genomic_DNA"/>
</dbReference>
<dbReference type="Proteomes" id="UP000824087">
    <property type="component" value="Unassembled WGS sequence"/>
</dbReference>
<name>A0A9D1HTL7_9BACT</name>
<evidence type="ECO:0008006" key="3">
    <source>
        <dbReference type="Google" id="ProtNLM"/>
    </source>
</evidence>